<feature type="compositionally biased region" description="Low complexity" evidence="1">
    <location>
        <begin position="36"/>
        <end position="47"/>
    </location>
</feature>
<protein>
    <submittedName>
        <fullName evidence="2">SYT5 isoform 9</fullName>
    </submittedName>
</protein>
<gene>
    <name evidence="2" type="ORF">CR201_G0055315</name>
</gene>
<evidence type="ECO:0000256" key="1">
    <source>
        <dbReference type="SAM" id="MobiDB-lite"/>
    </source>
</evidence>
<feature type="region of interest" description="Disordered" evidence="1">
    <location>
        <begin position="1"/>
        <end position="47"/>
    </location>
</feature>
<sequence>MFPEPPTPGPPSPNTPPDSSRISHGPGAARSGGAGASTNRARAAGGR</sequence>
<accession>A0A2J8R072</accession>
<feature type="compositionally biased region" description="Pro residues" evidence="1">
    <location>
        <begin position="1"/>
        <end position="16"/>
    </location>
</feature>
<dbReference type="AlphaFoldDB" id="A0A2J8R072"/>
<proteinExistence type="predicted"/>
<name>A0A2J8R072_PONAB</name>
<dbReference type="EMBL" id="NDHI03003906">
    <property type="protein sequence ID" value="PNJ01919.1"/>
    <property type="molecule type" value="Genomic_DNA"/>
</dbReference>
<comment type="caution">
    <text evidence="2">The sequence shown here is derived from an EMBL/GenBank/DDBJ whole genome shotgun (WGS) entry which is preliminary data.</text>
</comment>
<reference evidence="2" key="1">
    <citation type="submission" date="2017-12" db="EMBL/GenBank/DDBJ databases">
        <title>High-resolution comparative analysis of great ape genomes.</title>
        <authorList>
            <person name="Pollen A."/>
            <person name="Hastie A."/>
            <person name="Hormozdiari F."/>
            <person name="Dougherty M."/>
            <person name="Liu R."/>
            <person name="Chaisson M."/>
            <person name="Hoppe E."/>
            <person name="Hill C."/>
            <person name="Pang A."/>
            <person name="Hillier L."/>
            <person name="Baker C."/>
            <person name="Armstrong J."/>
            <person name="Shendure J."/>
            <person name="Paten B."/>
            <person name="Wilson R."/>
            <person name="Chao H."/>
            <person name="Schneider V."/>
            <person name="Ventura M."/>
            <person name="Kronenberg Z."/>
            <person name="Murali S."/>
            <person name="Gordon D."/>
            <person name="Cantsilieris S."/>
            <person name="Munson K."/>
            <person name="Nelson B."/>
            <person name="Raja A."/>
            <person name="Underwood J."/>
            <person name="Diekhans M."/>
            <person name="Fiddes I."/>
            <person name="Haussler D."/>
            <person name="Eichler E."/>
        </authorList>
    </citation>
    <scope>NUCLEOTIDE SEQUENCE [LARGE SCALE GENOMIC DNA]</scope>
    <source>
        <strain evidence="2">Susie</strain>
    </source>
</reference>
<organism evidence="2">
    <name type="scientific">Pongo abelii</name>
    <name type="common">Sumatran orangutan</name>
    <name type="synonym">Pongo pygmaeus abelii</name>
    <dbReference type="NCBI Taxonomy" id="9601"/>
    <lineage>
        <taxon>Eukaryota</taxon>
        <taxon>Metazoa</taxon>
        <taxon>Chordata</taxon>
        <taxon>Craniata</taxon>
        <taxon>Vertebrata</taxon>
        <taxon>Euteleostomi</taxon>
        <taxon>Mammalia</taxon>
        <taxon>Eutheria</taxon>
        <taxon>Euarchontoglires</taxon>
        <taxon>Primates</taxon>
        <taxon>Haplorrhini</taxon>
        <taxon>Catarrhini</taxon>
        <taxon>Hominidae</taxon>
        <taxon>Pongo</taxon>
    </lineage>
</organism>
<evidence type="ECO:0000313" key="2">
    <source>
        <dbReference type="EMBL" id="PNJ01919.1"/>
    </source>
</evidence>